<sequence length="182" mass="20083">MSFQNADLIFLGTGQGELDQSIVESTAGSKKLNYSHVAIVKVDADGQVTIIEASPKGGVQATDWENYRQNRQEAISLYRFKEPVARPEAVIAKAEAKLGKPYNKSFYPDDPGYYCSELVLEAFAGQKDFKTIPMRFGPRGTVLPSWQTYFDKLGKSVPNGVAGSNPNNLIEQGLLEFVEQVQ</sequence>
<evidence type="ECO:0000313" key="1">
    <source>
        <dbReference type="EMBL" id="CAK8054078.1"/>
    </source>
</evidence>
<gene>
    <name evidence="1" type="ORF">R54876_GBNLAHCA_00638</name>
</gene>
<dbReference type="Proteomes" id="UP001314241">
    <property type="component" value="Unassembled WGS sequence"/>
</dbReference>
<reference evidence="1 2" key="1">
    <citation type="submission" date="2024-01" db="EMBL/GenBank/DDBJ databases">
        <authorList>
            <person name="Botero Cardona J."/>
        </authorList>
    </citation>
    <scope>NUCLEOTIDE SEQUENCE [LARGE SCALE GENOMIC DNA]</scope>
    <source>
        <strain evidence="1 2">LMG 33000</strain>
    </source>
</reference>
<protein>
    <submittedName>
        <fullName evidence="1">NlpC/P60 family (YycO)</fullName>
    </submittedName>
</protein>
<keyword evidence="2" id="KW-1185">Reference proteome</keyword>
<proteinExistence type="predicted"/>
<comment type="caution">
    <text evidence="1">The sequence shown here is derived from an EMBL/GenBank/DDBJ whole genome shotgun (WGS) entry which is preliminary data.</text>
</comment>
<dbReference type="Pfam" id="PF05708">
    <property type="entry name" value="Peptidase_C92"/>
    <property type="match status" value="1"/>
</dbReference>
<name>A0ABM9N4I3_9LACO</name>
<dbReference type="InterPro" id="IPR038765">
    <property type="entry name" value="Papain-like_cys_pep_sf"/>
</dbReference>
<dbReference type="RefSeq" id="WP_349641620.1">
    <property type="nucleotide sequence ID" value="NZ_CAWVOH010000001.1"/>
</dbReference>
<evidence type="ECO:0000313" key="2">
    <source>
        <dbReference type="Proteomes" id="UP001314241"/>
    </source>
</evidence>
<organism evidence="1 2">
    <name type="scientific">Eupransor demetentiae</name>
    <dbReference type="NCBI Taxonomy" id="3109584"/>
    <lineage>
        <taxon>Bacteria</taxon>
        <taxon>Bacillati</taxon>
        <taxon>Bacillota</taxon>
        <taxon>Bacilli</taxon>
        <taxon>Lactobacillales</taxon>
        <taxon>Lactobacillaceae</taxon>
        <taxon>Eupransor</taxon>
    </lineage>
</organism>
<accession>A0ABM9N4I3</accession>
<dbReference type="SUPFAM" id="SSF54001">
    <property type="entry name" value="Cysteine proteinases"/>
    <property type="match status" value="1"/>
</dbReference>
<dbReference type="EMBL" id="CAWVOH010000001">
    <property type="protein sequence ID" value="CAK8054078.1"/>
    <property type="molecule type" value="Genomic_DNA"/>
</dbReference>
<dbReference type="InterPro" id="IPR024453">
    <property type="entry name" value="Peptidase_C92"/>
</dbReference>
<dbReference type="Gene3D" id="3.90.1720.10">
    <property type="entry name" value="endopeptidase domain like (from Nostoc punctiforme)"/>
    <property type="match status" value="1"/>
</dbReference>